<dbReference type="GO" id="GO:0009279">
    <property type="term" value="C:cell outer membrane"/>
    <property type="evidence" value="ECO:0007669"/>
    <property type="project" value="UniProtKB-SubCell"/>
</dbReference>
<evidence type="ECO:0000256" key="2">
    <source>
        <dbReference type="ARBA" id="ARBA00006275"/>
    </source>
</evidence>
<keyword evidence="4" id="KW-0472">Membrane</keyword>
<dbReference type="EMBL" id="VVZE01000246">
    <property type="protein sequence ID" value="KAA5377422.1"/>
    <property type="molecule type" value="Genomic_DNA"/>
</dbReference>
<dbReference type="RefSeq" id="WP_149943254.1">
    <property type="nucleotide sequence ID" value="NZ_VVZE01000246.1"/>
</dbReference>
<proteinExistence type="inferred from homology"/>
<feature type="domain" description="RagB/SusD" evidence="6">
    <location>
        <begin position="15"/>
        <end position="161"/>
    </location>
</feature>
<keyword evidence="3" id="KW-0732">Signal</keyword>
<feature type="non-terminal residue" evidence="7">
    <location>
        <position position="1"/>
    </location>
</feature>
<evidence type="ECO:0000313" key="7">
    <source>
        <dbReference type="EMBL" id="KAA5377422.1"/>
    </source>
</evidence>
<dbReference type="Gene3D" id="1.25.40.900">
    <property type="match status" value="1"/>
</dbReference>
<dbReference type="InterPro" id="IPR012944">
    <property type="entry name" value="SusD_RagB_dom"/>
</dbReference>
<dbReference type="Gene3D" id="2.20.20.130">
    <property type="match status" value="1"/>
</dbReference>
<dbReference type="AlphaFoldDB" id="A0A642PJL5"/>
<comment type="similarity">
    <text evidence="2">Belongs to the SusD family.</text>
</comment>
<name>A0A642PJL5_9BACT</name>
<evidence type="ECO:0000256" key="3">
    <source>
        <dbReference type="ARBA" id="ARBA00022729"/>
    </source>
</evidence>
<accession>A0A642PJL5</accession>
<evidence type="ECO:0000256" key="4">
    <source>
        <dbReference type="ARBA" id="ARBA00023136"/>
    </source>
</evidence>
<comment type="subcellular location">
    <subcellularLocation>
        <location evidence="1">Cell outer membrane</location>
    </subcellularLocation>
</comment>
<reference evidence="7" key="1">
    <citation type="journal article" date="2019" name="Nat. Med.">
        <title>A library of human gut bacterial isolates paired with longitudinal multiomics data enables mechanistic microbiome research.</title>
        <authorList>
            <person name="Poyet M."/>
            <person name="Groussin M."/>
            <person name="Gibbons S.M."/>
            <person name="Avila-Pacheco J."/>
            <person name="Jiang X."/>
            <person name="Kearney S.M."/>
            <person name="Perrotta A.R."/>
            <person name="Berdy B."/>
            <person name="Zhao S."/>
            <person name="Lieberman T.D."/>
            <person name="Swanson P.K."/>
            <person name="Smith M."/>
            <person name="Roesemann S."/>
            <person name="Alexander J.E."/>
            <person name="Rich S.A."/>
            <person name="Livny J."/>
            <person name="Vlamakis H."/>
            <person name="Clish C."/>
            <person name="Bullock K."/>
            <person name="Deik A."/>
            <person name="Scott J."/>
            <person name="Pierce K.A."/>
            <person name="Xavier R.J."/>
            <person name="Alm E.J."/>
        </authorList>
    </citation>
    <scope>NUCLEOTIDE SEQUENCE [LARGE SCALE GENOMIC DNA]</scope>
    <source>
        <strain evidence="7">BIOML-A8</strain>
    </source>
</reference>
<dbReference type="Gene3D" id="1.25.40.390">
    <property type="match status" value="1"/>
</dbReference>
<sequence>AYTVVPKTKRAYIAKYQPQSGKAVEDSNIPVLRLSELYLIAAEAAVKLNNNDKAVKYLDAIVSRANPEKTVQGKTVTLDDVLLERRKELFGEGHRFFDALRNHQTIVRKESTKEFPEIAETSHLKMVDESVSFDWNYYRVVLPIPKAEMNSNPNMQQNPTYGD</sequence>
<evidence type="ECO:0000259" key="6">
    <source>
        <dbReference type="Pfam" id="PF07980"/>
    </source>
</evidence>
<gene>
    <name evidence="7" type="ORF">F2Y44_24365</name>
</gene>
<keyword evidence="5" id="KW-0998">Cell outer membrane</keyword>
<dbReference type="Pfam" id="PF07980">
    <property type="entry name" value="SusD_RagB"/>
    <property type="match status" value="1"/>
</dbReference>
<protein>
    <submittedName>
        <fullName evidence="7">RagB/SusD family nutrient uptake outer membrane protein</fullName>
    </submittedName>
</protein>
<organism evidence="7">
    <name type="scientific">Phocaeicola dorei</name>
    <dbReference type="NCBI Taxonomy" id="357276"/>
    <lineage>
        <taxon>Bacteria</taxon>
        <taxon>Pseudomonadati</taxon>
        <taxon>Bacteroidota</taxon>
        <taxon>Bacteroidia</taxon>
        <taxon>Bacteroidales</taxon>
        <taxon>Bacteroidaceae</taxon>
        <taxon>Phocaeicola</taxon>
    </lineage>
</organism>
<comment type="caution">
    <text evidence="7">The sequence shown here is derived from an EMBL/GenBank/DDBJ whole genome shotgun (WGS) entry which is preliminary data.</text>
</comment>
<evidence type="ECO:0000256" key="5">
    <source>
        <dbReference type="ARBA" id="ARBA00023237"/>
    </source>
</evidence>
<dbReference type="SUPFAM" id="SSF48452">
    <property type="entry name" value="TPR-like"/>
    <property type="match status" value="1"/>
</dbReference>
<dbReference type="InterPro" id="IPR011990">
    <property type="entry name" value="TPR-like_helical_dom_sf"/>
</dbReference>
<evidence type="ECO:0000256" key="1">
    <source>
        <dbReference type="ARBA" id="ARBA00004442"/>
    </source>
</evidence>